<evidence type="ECO:0000313" key="1">
    <source>
        <dbReference type="EMBL" id="BFP57295.1"/>
    </source>
</evidence>
<name>A0AB33KZV8_9ACTN</name>
<dbReference type="EMBL" id="AP035884">
    <property type="protein sequence ID" value="BFP57295.1"/>
    <property type="molecule type" value="Genomic_DNA"/>
</dbReference>
<dbReference type="KEGG" id="stcm:SCMC78_71020"/>
<organism evidence="1">
    <name type="scientific">Streptomyces sp. CMC78</name>
    <dbReference type="NCBI Taxonomy" id="3231512"/>
    <lineage>
        <taxon>Bacteria</taxon>
        <taxon>Bacillati</taxon>
        <taxon>Actinomycetota</taxon>
        <taxon>Actinomycetes</taxon>
        <taxon>Kitasatosporales</taxon>
        <taxon>Streptomycetaceae</taxon>
        <taxon>Streptomyces</taxon>
    </lineage>
</organism>
<gene>
    <name evidence="1" type="ORF">SCMC78_71020</name>
</gene>
<proteinExistence type="predicted"/>
<accession>A0AB33KZV8</accession>
<reference evidence="1" key="1">
    <citation type="submission" date="2024-07" db="EMBL/GenBank/DDBJ databases">
        <title>Complete genome sequences of cellulolytic bacteria, Kitasatospora sp. CMC57 and Streptomyces sp. CMC78, isolated from Japanese agricultural soil.</title>
        <authorList>
            <person name="Hashimoto T."/>
            <person name="Ito M."/>
            <person name="Iwamoto M."/>
            <person name="Fukahori D."/>
            <person name="Shoda T."/>
            <person name="Sakoda M."/>
            <person name="Morohoshi T."/>
            <person name="Mitsuboshi M."/>
            <person name="Nishizawa T."/>
        </authorList>
    </citation>
    <scope>NUCLEOTIDE SEQUENCE</scope>
    <source>
        <strain evidence="1">CMC78</strain>
    </source>
</reference>
<dbReference type="AlphaFoldDB" id="A0AB33KZV8"/>
<protein>
    <submittedName>
        <fullName evidence="1">Uncharacterized protein</fullName>
    </submittedName>
</protein>
<sequence>MPIRLRDTDAVPASGRGAAPLRCRTPLCFRVRFDARFCAMSSNLMGTACPPAGVSVPPAVSAGPFQLTGARVFAQEGLGP</sequence>